<dbReference type="InterPro" id="IPR053163">
    <property type="entry name" value="HTH-type_regulator_Rgg"/>
</dbReference>
<dbReference type="Gene3D" id="1.10.260.40">
    <property type="entry name" value="lambda repressor-like DNA-binding domains"/>
    <property type="match status" value="1"/>
</dbReference>
<reference evidence="4" key="1">
    <citation type="journal article" date="2019" name="Int. J. Syst. Evol. Microbiol.">
        <title>The Global Catalogue of Microorganisms (GCM) 10K type strain sequencing project: providing services to taxonomists for standard genome sequencing and annotation.</title>
        <authorList>
            <consortium name="The Broad Institute Genomics Platform"/>
            <consortium name="The Broad Institute Genome Sequencing Center for Infectious Disease"/>
            <person name="Wu L."/>
            <person name="Ma J."/>
        </authorList>
    </citation>
    <scope>NUCLEOTIDE SEQUENCE [LARGE SCALE GENOMIC DNA]</scope>
    <source>
        <strain evidence="4">CCUG 56608</strain>
    </source>
</reference>
<evidence type="ECO:0000313" key="4">
    <source>
        <dbReference type="Proteomes" id="UP001597041"/>
    </source>
</evidence>
<dbReference type="SMART" id="SM00530">
    <property type="entry name" value="HTH_XRE"/>
    <property type="match status" value="1"/>
</dbReference>
<dbReference type="InterPro" id="IPR010982">
    <property type="entry name" value="Lambda_DNA-bd_dom_sf"/>
</dbReference>
<dbReference type="SMART" id="SM00028">
    <property type="entry name" value="TPR"/>
    <property type="match status" value="4"/>
</dbReference>
<feature type="repeat" description="TPR" evidence="1">
    <location>
        <begin position="263"/>
        <end position="296"/>
    </location>
</feature>
<sequence length="410" mass="48151">MELGQKLKFLRNKQHSTQHEIVEGICSVSYYSKIETGHVVPNEEILHLLAERLGVTFEDLVQIDEAVNDKVIQRVEDMYQLIKENMPAAEEAYQSFLKEFEKSSDPGIKLLISLIELRFALKVSSLEEVEEKFQEAESLQDYSNMKIMPLFNRVCGLYYYKIGDYDAALELYLGLANALNFPYKADIHYEISLTYNRKNNIYKSIQHLETALNKYLQEMNYDQCTVCYFLLGINYFKMGNYDEAIDYYYRVEKVIGSNSDLQRKVYHNLGLAYEEKKDVNKAIYYYQESLSASTEEKHGVKTIYTLAELYLRIEKKEEAGPYITKGAALAEKYSMEEYRIKFYVLQLQLNGECVATYLETVAIPFFEEKKDREFLMHYNVMLSDYYSQNKQYKQAYFKIKNVLDMKGGIR</sequence>
<dbReference type="Pfam" id="PF13424">
    <property type="entry name" value="TPR_12"/>
    <property type="match status" value="1"/>
</dbReference>
<dbReference type="EMBL" id="JBHTKK010000002">
    <property type="protein sequence ID" value="MFD1064838.1"/>
    <property type="molecule type" value="Genomic_DNA"/>
</dbReference>
<dbReference type="PANTHER" id="PTHR37038:SF14">
    <property type="entry name" value="TRANSCRIPTIONAL ACTIVATOR"/>
    <property type="match status" value="1"/>
</dbReference>
<feature type="repeat" description="TPR" evidence="1">
    <location>
        <begin position="225"/>
        <end position="258"/>
    </location>
</feature>
<dbReference type="CDD" id="cd00093">
    <property type="entry name" value="HTH_XRE"/>
    <property type="match status" value="1"/>
</dbReference>
<dbReference type="Pfam" id="PF13181">
    <property type="entry name" value="TPR_8"/>
    <property type="match status" value="1"/>
</dbReference>
<dbReference type="SUPFAM" id="SSF47413">
    <property type="entry name" value="lambda repressor-like DNA-binding domains"/>
    <property type="match status" value="1"/>
</dbReference>
<dbReference type="PROSITE" id="PS50943">
    <property type="entry name" value="HTH_CROC1"/>
    <property type="match status" value="1"/>
</dbReference>
<dbReference type="PROSITE" id="PS50005">
    <property type="entry name" value="TPR"/>
    <property type="match status" value="2"/>
</dbReference>
<evidence type="ECO:0000256" key="1">
    <source>
        <dbReference type="PROSITE-ProRule" id="PRU00339"/>
    </source>
</evidence>
<dbReference type="SUPFAM" id="SSF48452">
    <property type="entry name" value="TPR-like"/>
    <property type="match status" value="1"/>
</dbReference>
<evidence type="ECO:0000313" key="3">
    <source>
        <dbReference type="EMBL" id="MFD1064838.1"/>
    </source>
</evidence>
<proteinExistence type="predicted"/>
<protein>
    <submittedName>
        <fullName evidence="3">Tetratricopeptide repeat protein</fullName>
    </submittedName>
</protein>
<gene>
    <name evidence="3" type="ORF">ACFQ19_02260</name>
</gene>
<feature type="domain" description="HTH cro/C1-type" evidence="2">
    <location>
        <begin position="7"/>
        <end position="60"/>
    </location>
</feature>
<dbReference type="Pfam" id="PF01381">
    <property type="entry name" value="HTH_3"/>
    <property type="match status" value="1"/>
</dbReference>
<dbReference type="InterPro" id="IPR019734">
    <property type="entry name" value="TPR_rpt"/>
</dbReference>
<dbReference type="InterPro" id="IPR011990">
    <property type="entry name" value="TPR-like_helical_dom_sf"/>
</dbReference>
<comment type="caution">
    <text evidence="3">The sequence shown here is derived from an EMBL/GenBank/DDBJ whole genome shotgun (WGS) entry which is preliminary data.</text>
</comment>
<keyword evidence="1" id="KW-0802">TPR repeat</keyword>
<dbReference type="PANTHER" id="PTHR37038">
    <property type="entry name" value="TRANSCRIPTIONAL REGULATOR-RELATED"/>
    <property type="match status" value="1"/>
</dbReference>
<dbReference type="InterPro" id="IPR001387">
    <property type="entry name" value="Cro/C1-type_HTH"/>
</dbReference>
<dbReference type="Gene3D" id="1.25.40.10">
    <property type="entry name" value="Tetratricopeptide repeat domain"/>
    <property type="match status" value="1"/>
</dbReference>
<keyword evidence="4" id="KW-1185">Reference proteome</keyword>
<accession>A0ABW3NCY0</accession>
<dbReference type="RefSeq" id="WP_379590334.1">
    <property type="nucleotide sequence ID" value="NZ_JBHTKK010000002.1"/>
</dbReference>
<evidence type="ECO:0000259" key="2">
    <source>
        <dbReference type="PROSITE" id="PS50943"/>
    </source>
</evidence>
<organism evidence="3 4">
    <name type="scientific">Oceanobacillus locisalsi</name>
    <dbReference type="NCBI Taxonomy" id="546107"/>
    <lineage>
        <taxon>Bacteria</taxon>
        <taxon>Bacillati</taxon>
        <taxon>Bacillota</taxon>
        <taxon>Bacilli</taxon>
        <taxon>Bacillales</taxon>
        <taxon>Bacillaceae</taxon>
        <taxon>Oceanobacillus</taxon>
    </lineage>
</organism>
<name>A0ABW3NCY0_9BACI</name>
<dbReference type="Proteomes" id="UP001597041">
    <property type="component" value="Unassembled WGS sequence"/>
</dbReference>